<keyword evidence="2" id="KW-1185">Reference proteome</keyword>
<protein>
    <recommendedName>
        <fullName evidence="3">Restriction endonuclease</fullName>
    </recommendedName>
</protein>
<evidence type="ECO:0008006" key="3">
    <source>
        <dbReference type="Google" id="ProtNLM"/>
    </source>
</evidence>
<name>A0A1C5I722_9ACTN</name>
<proteinExistence type="predicted"/>
<reference evidence="1 2" key="1">
    <citation type="submission" date="2016-06" db="EMBL/GenBank/DDBJ databases">
        <authorList>
            <person name="Kjaerup R.B."/>
            <person name="Dalgaard T.S."/>
            <person name="Juul-Madsen H.R."/>
        </authorList>
    </citation>
    <scope>NUCLEOTIDE SEQUENCE [LARGE SCALE GENOMIC DNA]</scope>
    <source>
        <strain evidence="1 2">DSM 45097</strain>
    </source>
</reference>
<evidence type="ECO:0000313" key="1">
    <source>
        <dbReference type="EMBL" id="SCG53726.1"/>
    </source>
</evidence>
<evidence type="ECO:0000313" key="2">
    <source>
        <dbReference type="Proteomes" id="UP000198210"/>
    </source>
</evidence>
<dbReference type="Proteomes" id="UP000198210">
    <property type="component" value="Chromosome I"/>
</dbReference>
<dbReference type="AlphaFoldDB" id="A0A1C5I722"/>
<dbReference type="EMBL" id="LT607751">
    <property type="protein sequence ID" value="SCG53726.1"/>
    <property type="molecule type" value="Genomic_DNA"/>
</dbReference>
<sequence>MRVSEYFQLGRTQPELDFVDVDTATDSRVFIDPRAIRIQQSDFAEKCQMLLVSFFHELLMAIVEKDDDRVYNLLGQLTEPNETHLGYSRGRSRGRGLGGLGAGRVANMIRKSKAAESGVLADLEDTALFIPGIKNDIVSDIATHVLRGALIGYTQKAAEYYHIPVERQYSGAIWNPDTGEWDFDYVDLPRVNESPLLLIPKSIVRFELTLDEDKYYNGFLAPLHEAAEIDARSNLVSILKNGTPRVNRLKLREKYPVNKTAIVEYTQQFPGVLDRYKESISHSTSPVLTHEQLAQRLDVPTPNYDALLARVKRIPAGKAAAHIYHRAVEELMSALFYPHLGNMRLERELHEGRKRIDICYDNLSSMGTFFWFTQHKAAEIPVECKNYRKDPRNPELDQLANRFSVHRGRVGFIACRKLYDKDLFIQRCRDTALDGNGFILPLDDVDFEELVRERKAVAQASFRDKSMYKLLRERFDALIS</sequence>
<accession>A0A1C5I722</accession>
<organism evidence="1 2">
    <name type="scientific">Micromonospora siamensis</name>
    <dbReference type="NCBI Taxonomy" id="299152"/>
    <lineage>
        <taxon>Bacteria</taxon>
        <taxon>Bacillati</taxon>
        <taxon>Actinomycetota</taxon>
        <taxon>Actinomycetes</taxon>
        <taxon>Micromonosporales</taxon>
        <taxon>Micromonosporaceae</taxon>
        <taxon>Micromonospora</taxon>
    </lineage>
</organism>
<gene>
    <name evidence="1" type="ORF">GA0074704_2974</name>
</gene>